<feature type="domain" description="RNase H type-1" evidence="1">
    <location>
        <begin position="33"/>
        <end position="154"/>
    </location>
</feature>
<reference evidence="2 3" key="1">
    <citation type="submission" date="2017-09" db="EMBL/GenBank/DDBJ databases">
        <authorList>
            <consortium name="International Durum Wheat Genome Sequencing Consortium (IDWGSC)"/>
            <person name="Milanesi L."/>
        </authorList>
    </citation>
    <scope>NUCLEOTIDE SEQUENCE [LARGE SCALE GENOMIC DNA]</scope>
    <source>
        <strain evidence="3">cv. Svevo</strain>
    </source>
</reference>
<dbReference type="InterPro" id="IPR044730">
    <property type="entry name" value="RNase_H-like_dom_plant"/>
</dbReference>
<dbReference type="AlphaFoldDB" id="A0A9R0WFR0"/>
<organism evidence="2 3">
    <name type="scientific">Triticum turgidum subsp. durum</name>
    <name type="common">Durum wheat</name>
    <name type="synonym">Triticum durum</name>
    <dbReference type="NCBI Taxonomy" id="4567"/>
    <lineage>
        <taxon>Eukaryota</taxon>
        <taxon>Viridiplantae</taxon>
        <taxon>Streptophyta</taxon>
        <taxon>Embryophyta</taxon>
        <taxon>Tracheophyta</taxon>
        <taxon>Spermatophyta</taxon>
        <taxon>Magnoliopsida</taxon>
        <taxon>Liliopsida</taxon>
        <taxon>Poales</taxon>
        <taxon>Poaceae</taxon>
        <taxon>BOP clade</taxon>
        <taxon>Pooideae</taxon>
        <taxon>Triticodae</taxon>
        <taxon>Triticeae</taxon>
        <taxon>Triticinae</taxon>
        <taxon>Triticum</taxon>
    </lineage>
</organism>
<dbReference type="Proteomes" id="UP000324705">
    <property type="component" value="Chromosome 4B"/>
</dbReference>
<dbReference type="Pfam" id="PF13456">
    <property type="entry name" value="RVT_3"/>
    <property type="match status" value="1"/>
</dbReference>
<dbReference type="SUPFAM" id="SSF53098">
    <property type="entry name" value="Ribonuclease H-like"/>
    <property type="match status" value="1"/>
</dbReference>
<name>A0A9R0WFR0_TRITD</name>
<evidence type="ECO:0000313" key="3">
    <source>
        <dbReference type="Proteomes" id="UP000324705"/>
    </source>
</evidence>
<evidence type="ECO:0000259" key="1">
    <source>
        <dbReference type="Pfam" id="PF13456"/>
    </source>
</evidence>
<dbReference type="PANTHER" id="PTHR47723">
    <property type="entry name" value="OS05G0353850 PROTEIN"/>
    <property type="match status" value="1"/>
</dbReference>
<dbReference type="InterPro" id="IPR012337">
    <property type="entry name" value="RNaseH-like_sf"/>
</dbReference>
<dbReference type="InterPro" id="IPR053151">
    <property type="entry name" value="RNase_H-like"/>
</dbReference>
<dbReference type="EMBL" id="LT934118">
    <property type="protein sequence ID" value="VAI10090.1"/>
    <property type="molecule type" value="Genomic_DNA"/>
</dbReference>
<dbReference type="Gene3D" id="3.30.420.10">
    <property type="entry name" value="Ribonuclease H-like superfamily/Ribonuclease H"/>
    <property type="match status" value="1"/>
</dbReference>
<dbReference type="PANTHER" id="PTHR47723:SF24">
    <property type="entry name" value="RNASE H TYPE-1 DOMAIN-CONTAINING PROTEIN"/>
    <property type="match status" value="1"/>
</dbReference>
<protein>
    <recommendedName>
        <fullName evidence="1">RNase H type-1 domain-containing protein</fullName>
    </recommendedName>
</protein>
<evidence type="ECO:0000313" key="2">
    <source>
        <dbReference type="EMBL" id="VAI10090.1"/>
    </source>
</evidence>
<gene>
    <name evidence="2" type="ORF">TRITD_4Bv1G182540</name>
</gene>
<dbReference type="GO" id="GO:0003676">
    <property type="term" value="F:nucleic acid binding"/>
    <property type="evidence" value="ECO:0007669"/>
    <property type="project" value="InterPro"/>
</dbReference>
<dbReference type="GO" id="GO:0004523">
    <property type="term" value="F:RNA-DNA hybrid ribonuclease activity"/>
    <property type="evidence" value="ECO:0007669"/>
    <property type="project" value="InterPro"/>
</dbReference>
<sequence>MVLLPSPPCAPESTEPRVRAHWVPPQPGWVKLNTDGSYIAATGAAGGGMILRDDRGEIIYNACRELRTCDNALDAELAACREGLELALHRSNLPILVELDSAEAVSMITAREMDRSSHRALIEEIRRLAGSDAREISFTLCSHLQNGISHELAAYGRRTPRTAVWLTAGMDFVVNLALAEKPP</sequence>
<dbReference type="InterPro" id="IPR036397">
    <property type="entry name" value="RNaseH_sf"/>
</dbReference>
<dbReference type="CDD" id="cd06222">
    <property type="entry name" value="RNase_H_like"/>
    <property type="match status" value="1"/>
</dbReference>
<proteinExistence type="predicted"/>
<keyword evidence="3" id="KW-1185">Reference proteome</keyword>
<accession>A0A9R0WFR0</accession>
<dbReference type="InterPro" id="IPR002156">
    <property type="entry name" value="RNaseH_domain"/>
</dbReference>
<dbReference type="Gramene" id="TRITD4Bv1G182540.1">
    <property type="protein sequence ID" value="TRITD4Bv1G182540.1"/>
    <property type="gene ID" value="TRITD4Bv1G182540"/>
</dbReference>